<dbReference type="EMBL" id="CP155447">
    <property type="protein sequence ID" value="XBH01303.1"/>
    <property type="molecule type" value="Genomic_DNA"/>
</dbReference>
<dbReference type="PANTHER" id="PTHR11610">
    <property type="entry name" value="LIPASE"/>
    <property type="match status" value="1"/>
</dbReference>
<dbReference type="GO" id="GO:0016042">
    <property type="term" value="P:lipid catabolic process"/>
    <property type="evidence" value="ECO:0007669"/>
    <property type="project" value="TreeGrafter"/>
</dbReference>
<organism evidence="1">
    <name type="scientific">Singulisphaera sp. Ch08</name>
    <dbReference type="NCBI Taxonomy" id="3120278"/>
    <lineage>
        <taxon>Bacteria</taxon>
        <taxon>Pseudomonadati</taxon>
        <taxon>Planctomycetota</taxon>
        <taxon>Planctomycetia</taxon>
        <taxon>Isosphaerales</taxon>
        <taxon>Isosphaeraceae</taxon>
        <taxon>Singulisphaera</taxon>
    </lineage>
</organism>
<name>A0AAU7C834_9BACT</name>
<reference evidence="1" key="1">
    <citation type="submission" date="2024-05" db="EMBL/GenBank/DDBJ databases">
        <title>Planctomycetes of the genus Singulisphaera possess chitinolytic capabilities.</title>
        <authorList>
            <person name="Ivanova A."/>
        </authorList>
    </citation>
    <scope>NUCLEOTIDE SEQUENCE</scope>
    <source>
        <strain evidence="1">Ch08T</strain>
    </source>
</reference>
<dbReference type="InterPro" id="IPR000734">
    <property type="entry name" value="TAG_lipase"/>
</dbReference>
<dbReference type="SUPFAM" id="SSF53474">
    <property type="entry name" value="alpha/beta-Hydrolases"/>
    <property type="match status" value="1"/>
</dbReference>
<dbReference type="Gene3D" id="3.40.50.1820">
    <property type="entry name" value="alpha/beta hydrolase"/>
    <property type="match status" value="1"/>
</dbReference>
<dbReference type="GO" id="GO:0005615">
    <property type="term" value="C:extracellular space"/>
    <property type="evidence" value="ECO:0007669"/>
    <property type="project" value="TreeGrafter"/>
</dbReference>
<dbReference type="RefSeq" id="WP_406693999.1">
    <property type="nucleotide sequence ID" value="NZ_CP155447.1"/>
</dbReference>
<protein>
    <recommendedName>
        <fullName evidence="2">Alpha/beta hydrolase</fullName>
    </recommendedName>
</protein>
<dbReference type="AlphaFoldDB" id="A0AAU7C834"/>
<accession>A0AAU7C834</accession>
<gene>
    <name evidence="1" type="ORF">V5E97_23440</name>
</gene>
<sequence>MAACVALLAAISTIAGCGDRPALLRFGGDPSQGVLVNLTPGMRPFDPPDPGRPTLVFIHGCNAAPRVVHFTMTERLAEAVAQRGGPPFSVLDWKWNAATVAGLKTSANESKAVQQGQLLAATLLRSGVPLARTHLIGHSSGSIVAASAARTLMSGHGQPVAQLTLLDPAVTYHGLIFDVLAAGSSARFVENYWATRPSGYGHEAPRAGVWNTRVDGPTPYFGAVSPVHSNHFHVVEWYLASVANPRIPGGFNRSLLVASGGH</sequence>
<evidence type="ECO:0008006" key="2">
    <source>
        <dbReference type="Google" id="ProtNLM"/>
    </source>
</evidence>
<proteinExistence type="predicted"/>
<dbReference type="GO" id="GO:0016298">
    <property type="term" value="F:lipase activity"/>
    <property type="evidence" value="ECO:0007669"/>
    <property type="project" value="InterPro"/>
</dbReference>
<dbReference type="InterPro" id="IPR029058">
    <property type="entry name" value="AB_hydrolase_fold"/>
</dbReference>
<evidence type="ECO:0000313" key="1">
    <source>
        <dbReference type="EMBL" id="XBH01303.1"/>
    </source>
</evidence>